<feature type="region of interest" description="Disordered" evidence="1">
    <location>
        <begin position="1511"/>
        <end position="1544"/>
    </location>
</feature>
<dbReference type="OrthoDB" id="200242at2759"/>
<evidence type="ECO:0000313" key="3">
    <source>
        <dbReference type="EMBL" id="CBK22498.2"/>
    </source>
</evidence>
<keyword evidence="2" id="KW-0472">Membrane</keyword>
<gene>
    <name evidence="3" type="ORF">GSBLH_T00002616001</name>
</gene>
<keyword evidence="2" id="KW-0812">Transmembrane</keyword>
<dbReference type="Proteomes" id="UP000008312">
    <property type="component" value="Unassembled WGS sequence"/>
</dbReference>
<evidence type="ECO:0000256" key="1">
    <source>
        <dbReference type="SAM" id="MobiDB-lite"/>
    </source>
</evidence>
<dbReference type="InterPro" id="IPR015919">
    <property type="entry name" value="Cadherin-like_sf"/>
</dbReference>
<feature type="compositionally biased region" description="Low complexity" evidence="1">
    <location>
        <begin position="1520"/>
        <end position="1529"/>
    </location>
</feature>
<dbReference type="GeneID" id="24919769"/>
<dbReference type="Gene3D" id="2.60.120.260">
    <property type="entry name" value="Galactose-binding domain-like"/>
    <property type="match status" value="3"/>
</dbReference>
<dbReference type="InParanoid" id="D8M3M5"/>
<dbReference type="InterPro" id="IPR013783">
    <property type="entry name" value="Ig-like_fold"/>
</dbReference>
<keyword evidence="2" id="KW-1133">Transmembrane helix</keyword>
<organism evidence="3">
    <name type="scientific">Blastocystis hominis</name>
    <dbReference type="NCBI Taxonomy" id="12968"/>
    <lineage>
        <taxon>Eukaryota</taxon>
        <taxon>Sar</taxon>
        <taxon>Stramenopiles</taxon>
        <taxon>Bigyra</taxon>
        <taxon>Opalozoa</taxon>
        <taxon>Opalinata</taxon>
        <taxon>Blastocystidae</taxon>
        <taxon>Blastocystis</taxon>
    </lineage>
</organism>
<protein>
    <submittedName>
        <fullName evidence="3">Uncharacterized protein</fullName>
    </submittedName>
</protein>
<dbReference type="GO" id="GO:0005509">
    <property type="term" value="F:calcium ion binding"/>
    <property type="evidence" value="ECO:0007669"/>
    <property type="project" value="InterPro"/>
</dbReference>
<name>D8M3M5_BLAHO</name>
<dbReference type="GO" id="GO:0016020">
    <property type="term" value="C:membrane"/>
    <property type="evidence" value="ECO:0007669"/>
    <property type="project" value="InterPro"/>
</dbReference>
<sequence length="1544" mass="168945">MRDSYGDGWTTGSKLSIKQGGEEIVQVVWTCGGSYSNRVYTCSQTFTVGPPAEWQYSSTAQTSSSWTTGELDWTSYAGNYPAPTTTTRYFRRSIEMTGTDNFGIRVALTINGGAVVYVNGQELTRWNLPDGEISSSTEATASTTGKHTYVQLLAAIPTPENDTYVIGVEVHSGSSAPSAEEFQCSVSYLNEDYRLIDSDGSYYCIPDNPNRPSENGAKLYDGNTSTKWCVDVTSASFPTTHIWTFGNNDRLVVNKYAFSTANDYDIRDCVNWDIFGSNDGSQWDLLDTQSGITWTARYQTKYFEIENQLAYNKYKWQCNAVKSLSGFYGNVIQMSEWNLLFTGAAYVPPGISYPQDVYSWSVGIDNVDITPGKSGYTNWQIAGAGGASLPAGLNFDSTSGAITGIPTEGLEETVFTVSATYSVDSQVYTCTITITVLSCDLPNYISVSVEKVNYNTASETWTIKNSEGQSVLASSNTESLVGTCLPVGEYTVTMTSSSGTTWQSTSLMTINALADGHSFVLAKTRLTIEGEDSFVLPIDLPLLPASAGSFKYLADGTVPSNWYTSGFSDSAWTTLDASSRPTTAQKVKLFRATFNVASKEGAQGFELYLKARNGVLAYLNGEEIYRSYLEAGDLTAESTPTGGSSVYNWRRVTGAISHINAGSNTIAVAVLTLGSADIEIEFDMHLRLLKDSHIHPRYWDYSTAGTTSSEVGKLFDMNPSTYAYVYKATTPTQKFTIQFANDGAEYFNNYCFITSSQSNNYDPREWSIEASMDGQTFSELKSESEVYFDSRSTEYCFYMPSNTKAWTYYQLTLKKARVDDTDNYYALADWNLLLQDYSSLEIPELSFSPSEITAYTGAEVPGWTCSSSYYNTFSITPELPTGLSFSTTTGMITGTPTDIKASTVYTITALNPLGDEKTATVTLTVQECAGDMVSFSIELTFETGASTCSFVLKDRATGEELEERSNFADYSSLSIPMCRPATTYALVLKKQGTGGWGNNKATVKLADGRTLLSESLAAGATEKEYNFNPAYSVYPQWTHWSYLVDGTAAPAGWNTLSGAPSNWETQRPGQFPAASGVTQYYFTKFQIEDLTEFASMDIAVNVKAGVVVYLNGVEIRRYNLPENTEVKEDTAATGESGEPFLLVIGEAVQRERLVVGENILAFELHRYEANEETNSFDGSAILILDNMYMLLDGTGTTVPALTGVEGSDKVFDNNSATKMLTATGICEGVELIWSWSNDRREPIGRYGLVSGNDCNNRHPSGWTLYGSNDGENWTILQSKAGQMFTSYFEQKLYNMFNVNPYNKYRLVATECSNTDSMNCDNWGKTKRFQLADFYLFTKLIASTDYCRPEGDFAGAMNGDIAYAECPNLYEGTRSRYCNNGTFAEEVTACYPSIPQGIDYGATTLELTQNKEVNVVPTILGVEVTVTSFPTLPAGLTLVPSTGAITGKPTTVQDSRKYTISVTNEGGTITTTINILVLEAPVNYVLIVLIVVVVIIVIVAIVVLIVLLSKKKKSGAKKSMPKSAKSAKAPAPKPAQVKTKTAVKV</sequence>
<dbReference type="SUPFAM" id="SSF49785">
    <property type="entry name" value="Galactose-binding domain-like"/>
    <property type="match status" value="2"/>
</dbReference>
<dbReference type="Pfam" id="PF05345">
    <property type="entry name" value="He_PIG"/>
    <property type="match status" value="3"/>
</dbReference>
<evidence type="ECO:0000256" key="2">
    <source>
        <dbReference type="SAM" id="Phobius"/>
    </source>
</evidence>
<dbReference type="SUPFAM" id="SSF49313">
    <property type="entry name" value="Cadherin-like"/>
    <property type="match status" value="3"/>
</dbReference>
<evidence type="ECO:0000313" key="4">
    <source>
        <dbReference type="Proteomes" id="UP000008312"/>
    </source>
</evidence>
<accession>D8M3M5</accession>
<dbReference type="EMBL" id="FN668650">
    <property type="protein sequence ID" value="CBK22498.2"/>
    <property type="molecule type" value="Genomic_DNA"/>
</dbReference>
<proteinExistence type="predicted"/>
<dbReference type="RefSeq" id="XP_012896546.1">
    <property type="nucleotide sequence ID" value="XM_013041092.1"/>
</dbReference>
<keyword evidence="4" id="KW-1185">Reference proteome</keyword>
<reference evidence="3" key="1">
    <citation type="submission" date="2010-02" db="EMBL/GenBank/DDBJ databases">
        <title>Sequencing and annotation of the Blastocystis hominis genome.</title>
        <authorList>
            <person name="Wincker P."/>
        </authorList>
    </citation>
    <scope>NUCLEOTIDE SEQUENCE</scope>
    <source>
        <strain evidence="3">Singapore isolate B</strain>
    </source>
</reference>
<dbReference type="InterPro" id="IPR008979">
    <property type="entry name" value="Galactose-bd-like_sf"/>
</dbReference>
<dbReference type="Gene3D" id="2.60.40.10">
    <property type="entry name" value="Immunoglobulins"/>
    <property type="match status" value="3"/>
</dbReference>
<feature type="transmembrane region" description="Helical" evidence="2">
    <location>
        <begin position="1483"/>
        <end position="1507"/>
    </location>
</feature>